<feature type="domain" description="Prolyl 4-hydroxylase peptide-substrate-binding" evidence="3">
    <location>
        <begin position="170"/>
        <end position="239"/>
    </location>
</feature>
<dbReference type="InterPro" id="IPR059068">
    <property type="entry name" value="TPR_P4H"/>
</dbReference>
<dbReference type="Gene3D" id="1.25.40.10">
    <property type="entry name" value="Tetratricopeptide repeat domain"/>
    <property type="match status" value="1"/>
</dbReference>
<proteinExistence type="predicted"/>
<dbReference type="STRING" id="158441.A0A226EEL7"/>
<dbReference type="FunFam" id="1.25.40.10:FF:000006">
    <property type="entry name" value="Prolyl 4-hydroxylase subunit alpha 2"/>
    <property type="match status" value="1"/>
</dbReference>
<sequence length="245" mass="27980">MTPITYSFVVTLCLLICNFGTWVSTEMFTAQVDLEALFPTQELVIEAFEVYLAREEIRLKEVRRRLEPLILRGKKPKQEIIDNPISAFLLVKGLTIDLDDVLNIAEQKYNVQDLAKKIQSLRDDNKFPVSEDLNGAAVAITRLQDTYQLETADIARGDLNGHCCADRLTAEDLFELGRQSYTQGDMDHTILWMHEALSKFHEEKQNATSFATEYRAASESDILEYLAFSTYQKGELQSAGYYYLP</sequence>
<dbReference type="OMA" id="WKHEIFD"/>
<evidence type="ECO:0000313" key="4">
    <source>
        <dbReference type="EMBL" id="OXA55982.1"/>
    </source>
</evidence>
<comment type="caution">
    <text evidence="4">The sequence shown here is derived from an EMBL/GenBank/DDBJ whole genome shotgun (WGS) entry which is preliminary data.</text>
</comment>
<keyword evidence="1" id="KW-0732">Signal</keyword>
<name>A0A226EEL7_FOLCA</name>
<organism evidence="4 5">
    <name type="scientific">Folsomia candida</name>
    <name type="common">Springtail</name>
    <dbReference type="NCBI Taxonomy" id="158441"/>
    <lineage>
        <taxon>Eukaryota</taxon>
        <taxon>Metazoa</taxon>
        <taxon>Ecdysozoa</taxon>
        <taxon>Arthropoda</taxon>
        <taxon>Hexapoda</taxon>
        <taxon>Collembola</taxon>
        <taxon>Entomobryomorpha</taxon>
        <taxon>Isotomoidea</taxon>
        <taxon>Isotomidae</taxon>
        <taxon>Proisotominae</taxon>
        <taxon>Folsomia</taxon>
    </lineage>
</organism>
<feature type="domain" description="Prolyl 4-hydroxylase N-terminal" evidence="2">
    <location>
        <begin position="33"/>
        <end position="161"/>
    </location>
</feature>
<evidence type="ECO:0000259" key="3">
    <source>
        <dbReference type="Pfam" id="PF23558"/>
    </source>
</evidence>
<dbReference type="InterPro" id="IPR011990">
    <property type="entry name" value="TPR-like_helical_dom_sf"/>
</dbReference>
<dbReference type="Pfam" id="PF08336">
    <property type="entry name" value="P4Ha_N"/>
    <property type="match status" value="1"/>
</dbReference>
<feature type="signal peptide" evidence="1">
    <location>
        <begin position="1"/>
        <end position="25"/>
    </location>
</feature>
<dbReference type="GO" id="GO:0004656">
    <property type="term" value="F:procollagen-proline 4-dioxygenase activity"/>
    <property type="evidence" value="ECO:0007669"/>
    <property type="project" value="InterPro"/>
</dbReference>
<keyword evidence="5" id="KW-1185">Reference proteome</keyword>
<evidence type="ECO:0000259" key="2">
    <source>
        <dbReference type="Pfam" id="PF08336"/>
    </source>
</evidence>
<accession>A0A226EEL7</accession>
<gene>
    <name evidence="4" type="ORF">Fcan01_10029</name>
</gene>
<dbReference type="GO" id="GO:0005783">
    <property type="term" value="C:endoplasmic reticulum"/>
    <property type="evidence" value="ECO:0007669"/>
    <property type="project" value="InterPro"/>
</dbReference>
<protein>
    <submittedName>
        <fullName evidence="4">Prolyl 4-hydroxylase subunit alpha-2</fullName>
    </submittedName>
</protein>
<evidence type="ECO:0000313" key="5">
    <source>
        <dbReference type="Proteomes" id="UP000198287"/>
    </source>
</evidence>
<feature type="chain" id="PRO_5012985599" evidence="1">
    <location>
        <begin position="26"/>
        <end position="245"/>
    </location>
</feature>
<evidence type="ECO:0000256" key="1">
    <source>
        <dbReference type="SAM" id="SignalP"/>
    </source>
</evidence>
<dbReference type="Proteomes" id="UP000198287">
    <property type="component" value="Unassembled WGS sequence"/>
</dbReference>
<reference evidence="4 5" key="1">
    <citation type="submission" date="2015-12" db="EMBL/GenBank/DDBJ databases">
        <title>The genome of Folsomia candida.</title>
        <authorList>
            <person name="Faddeeva A."/>
            <person name="Derks M.F."/>
            <person name="Anvar Y."/>
            <person name="Smit S."/>
            <person name="Van Straalen N."/>
            <person name="Roelofs D."/>
        </authorList>
    </citation>
    <scope>NUCLEOTIDE SEQUENCE [LARGE SCALE GENOMIC DNA]</scope>
    <source>
        <strain evidence="4 5">VU population</strain>
        <tissue evidence="4">Whole body</tissue>
    </source>
</reference>
<dbReference type="OrthoDB" id="420380at2759"/>
<dbReference type="Pfam" id="PF23558">
    <property type="entry name" value="TPR_P4H"/>
    <property type="match status" value="1"/>
</dbReference>
<dbReference type="EMBL" id="LNIX01000004">
    <property type="protein sequence ID" value="OXA55982.1"/>
    <property type="molecule type" value="Genomic_DNA"/>
</dbReference>
<dbReference type="InterPro" id="IPR013547">
    <property type="entry name" value="P4H_N"/>
</dbReference>
<dbReference type="Gene3D" id="6.10.140.1460">
    <property type="match status" value="1"/>
</dbReference>
<dbReference type="AlphaFoldDB" id="A0A226EEL7"/>